<accession>A0AAJ2LY72</accession>
<evidence type="ECO:0000313" key="1">
    <source>
        <dbReference type="EMBL" id="MDR9839896.1"/>
    </source>
</evidence>
<proteinExistence type="predicted"/>
<organism evidence="1 2">
    <name type="scientific">Herbaspirillum huttiense</name>
    <dbReference type="NCBI Taxonomy" id="863372"/>
    <lineage>
        <taxon>Bacteria</taxon>
        <taxon>Pseudomonadati</taxon>
        <taxon>Pseudomonadota</taxon>
        <taxon>Betaproteobacteria</taxon>
        <taxon>Burkholderiales</taxon>
        <taxon>Oxalobacteraceae</taxon>
        <taxon>Herbaspirillum</taxon>
    </lineage>
</organism>
<dbReference type="InterPro" id="IPR010069">
    <property type="entry name" value="CdiA_FHA1_rpt"/>
</dbReference>
<dbReference type="NCBIfam" id="TIGR01731">
    <property type="entry name" value="fil_hemag_20aa"/>
    <property type="match status" value="3"/>
</dbReference>
<comment type="caution">
    <text evidence="1">The sequence shown here is derived from an EMBL/GenBank/DDBJ whole genome shotgun (WGS) entry which is preliminary data.</text>
</comment>
<dbReference type="Proteomes" id="UP001246152">
    <property type="component" value="Unassembled WGS sequence"/>
</dbReference>
<reference evidence="1" key="1">
    <citation type="submission" date="2023-04" db="EMBL/GenBank/DDBJ databases">
        <title>Description of first Herbaspirillum huttiense subsp. nephrolepsisexaltata and Herbaspirillum huttiense subsp. lycopersicon.</title>
        <authorList>
            <person name="Poudel M."/>
            <person name="Sharma A."/>
            <person name="Goss E."/>
            <person name="Tapia J.H."/>
            <person name="Harmon C.M."/>
            <person name="Jones J.B."/>
        </authorList>
    </citation>
    <scope>NUCLEOTIDE SEQUENCE</scope>
    <source>
        <strain evidence="1">G21-1742</strain>
    </source>
</reference>
<name>A0AAJ2LY72_9BURK</name>
<feature type="non-terminal residue" evidence="1">
    <location>
        <position position="1"/>
    </location>
</feature>
<protein>
    <recommendedName>
        <fullName evidence="3">Adhesin HecA-like repeat protein</fullName>
    </recommendedName>
</protein>
<evidence type="ECO:0008006" key="3">
    <source>
        <dbReference type="Google" id="ProtNLM"/>
    </source>
</evidence>
<gene>
    <name evidence="1" type="ORF">RI046_29680</name>
</gene>
<evidence type="ECO:0000313" key="2">
    <source>
        <dbReference type="Proteomes" id="UP001246152"/>
    </source>
</evidence>
<sequence>VDNSAGLMRSDGTVNVQAGAVRNDSTQGQNQGIEGATVSVSAADISNRQGAMRGDAITLTAGTRIDNNAGLISATNSASLMDANPASRALVIDNSNGTVIAGQQTSVLAYSFTGSGRFLSQKDLRIDLVAWASAAGRFRRFIGVKPCKCSPSSRRVQPSPLLVWRQSLRCLLMLLAPPWI</sequence>
<dbReference type="AlphaFoldDB" id="A0AAJ2LY72"/>
<dbReference type="EMBL" id="JAVLSM010000057">
    <property type="protein sequence ID" value="MDR9839896.1"/>
    <property type="molecule type" value="Genomic_DNA"/>
</dbReference>